<keyword evidence="4 6" id="KW-0472">Membrane</keyword>
<feature type="transmembrane region" description="Helical" evidence="6">
    <location>
        <begin position="354"/>
        <end position="373"/>
    </location>
</feature>
<evidence type="ECO:0000256" key="6">
    <source>
        <dbReference type="SAM" id="Phobius"/>
    </source>
</evidence>
<gene>
    <name evidence="8" type="ORF">BCR42DRAFT_418070</name>
</gene>
<dbReference type="GO" id="GO:0046943">
    <property type="term" value="F:carboxylic acid transmembrane transporter activity"/>
    <property type="evidence" value="ECO:0007669"/>
    <property type="project" value="TreeGrafter"/>
</dbReference>
<sequence>MDISTTATTKTSPQPRSRNQDYTAARTTDTDDYLDTIDEVGSVSDDSKSKGKKKNSKAGSFFTMAFRALGLLSDGYQASIISFINLALGNIYGHNIFNTTVSSRLSYSLFVGCVFGQLGFGFFVDRFGRKPGLIGAALFVIIGGALSAGSYGTTPEGLLWMMTIARGILGIGIGAEFPCSSVSAGESADEISSKNRGMLFVLVTNFVIDLGYVLAALMPVILLAIFTENNLEPVWRLCLGIGIIPPLAVLYIRLKMTESDRYKKMAMKKKVPYLLIFKRYWKRLFAVSFTWFVYDFISYPSSLYSSVIINQVSEGQPMIITSAWNILLYSLYLPGCLTGAFLVDRIGRRQTLTLGLISLGVVGILLGITFDWLTKSCFPLFVVMYGIYLALAEMGPGNTIGLLSVESFSVSIRGTGYGIAAAFGKIGATVGTVAFGQMKETLGLRAPFLVGSCIAIVTGCFAWFAFQEIDSIDLEREDIAFKQYLRDNGYDVSLMGLDSHDQVGNYGATTVDQDAYKNDTH</sequence>
<reference evidence="8 9" key="1">
    <citation type="submission" date="2016-07" db="EMBL/GenBank/DDBJ databases">
        <title>Pervasive Adenine N6-methylation of Active Genes in Fungi.</title>
        <authorList>
            <consortium name="DOE Joint Genome Institute"/>
            <person name="Mondo S.J."/>
            <person name="Dannebaum R.O."/>
            <person name="Kuo R.C."/>
            <person name="Labutti K."/>
            <person name="Haridas S."/>
            <person name="Kuo A."/>
            <person name="Salamov A."/>
            <person name="Ahrendt S.R."/>
            <person name="Lipzen A."/>
            <person name="Sullivan W."/>
            <person name="Andreopoulos W.B."/>
            <person name="Clum A."/>
            <person name="Lindquist E."/>
            <person name="Daum C."/>
            <person name="Ramamoorthy G.K."/>
            <person name="Gryganskyi A."/>
            <person name="Culley D."/>
            <person name="Magnuson J.K."/>
            <person name="James T.Y."/>
            <person name="O'Malley M.A."/>
            <person name="Stajich J.E."/>
            <person name="Spatafora J.W."/>
            <person name="Visel A."/>
            <person name="Grigoriev I.V."/>
        </authorList>
    </citation>
    <scope>NUCLEOTIDE SEQUENCE [LARGE SCALE GENOMIC DNA]</scope>
    <source>
        <strain evidence="8 9">NRRL 1336</strain>
    </source>
</reference>
<dbReference type="InterPro" id="IPR005828">
    <property type="entry name" value="MFS_sugar_transport-like"/>
</dbReference>
<evidence type="ECO:0000256" key="1">
    <source>
        <dbReference type="ARBA" id="ARBA00004141"/>
    </source>
</evidence>
<dbReference type="AlphaFoldDB" id="A0A1X2ID89"/>
<dbReference type="InterPro" id="IPR020846">
    <property type="entry name" value="MFS_dom"/>
</dbReference>
<dbReference type="PANTHER" id="PTHR23508:SF10">
    <property type="entry name" value="CARBOXYLIC ACID TRANSPORTER PROTEIN HOMOLOG"/>
    <property type="match status" value="1"/>
</dbReference>
<organism evidence="8 9">
    <name type="scientific">Absidia repens</name>
    <dbReference type="NCBI Taxonomy" id="90262"/>
    <lineage>
        <taxon>Eukaryota</taxon>
        <taxon>Fungi</taxon>
        <taxon>Fungi incertae sedis</taxon>
        <taxon>Mucoromycota</taxon>
        <taxon>Mucoromycotina</taxon>
        <taxon>Mucoromycetes</taxon>
        <taxon>Mucorales</taxon>
        <taxon>Cunninghamellaceae</taxon>
        <taxon>Absidia</taxon>
    </lineage>
</organism>
<feature type="transmembrane region" description="Helical" evidence="6">
    <location>
        <begin position="448"/>
        <end position="466"/>
    </location>
</feature>
<dbReference type="InterPro" id="IPR036259">
    <property type="entry name" value="MFS_trans_sf"/>
</dbReference>
<comment type="subcellular location">
    <subcellularLocation>
        <location evidence="1">Membrane</location>
        <topology evidence="1">Multi-pass membrane protein</topology>
    </subcellularLocation>
</comment>
<feature type="transmembrane region" description="Helical" evidence="6">
    <location>
        <begin position="104"/>
        <end position="124"/>
    </location>
</feature>
<evidence type="ECO:0000256" key="3">
    <source>
        <dbReference type="ARBA" id="ARBA00022989"/>
    </source>
</evidence>
<keyword evidence="9" id="KW-1185">Reference proteome</keyword>
<dbReference type="PROSITE" id="PS00216">
    <property type="entry name" value="SUGAR_TRANSPORT_1"/>
    <property type="match status" value="1"/>
</dbReference>
<comment type="caution">
    <text evidence="8">The sequence shown here is derived from an EMBL/GenBank/DDBJ whole genome shotgun (WGS) entry which is preliminary data.</text>
</comment>
<feature type="transmembrane region" description="Helical" evidence="6">
    <location>
        <begin position="385"/>
        <end position="405"/>
    </location>
</feature>
<evidence type="ECO:0000256" key="2">
    <source>
        <dbReference type="ARBA" id="ARBA00022692"/>
    </source>
</evidence>
<evidence type="ECO:0000313" key="8">
    <source>
        <dbReference type="EMBL" id="ORZ14114.1"/>
    </source>
</evidence>
<accession>A0A1X2ID89</accession>
<name>A0A1X2ID89_9FUNG</name>
<dbReference type="GO" id="GO:0005886">
    <property type="term" value="C:plasma membrane"/>
    <property type="evidence" value="ECO:0007669"/>
    <property type="project" value="TreeGrafter"/>
</dbReference>
<evidence type="ECO:0000256" key="4">
    <source>
        <dbReference type="ARBA" id="ARBA00023136"/>
    </source>
</evidence>
<feature type="transmembrane region" description="Helical" evidence="6">
    <location>
        <begin position="233"/>
        <end position="254"/>
    </location>
</feature>
<evidence type="ECO:0000259" key="7">
    <source>
        <dbReference type="PROSITE" id="PS50850"/>
    </source>
</evidence>
<feature type="transmembrane region" description="Helical" evidence="6">
    <location>
        <begin position="319"/>
        <end position="342"/>
    </location>
</feature>
<evidence type="ECO:0000313" key="9">
    <source>
        <dbReference type="Proteomes" id="UP000193560"/>
    </source>
</evidence>
<keyword evidence="3 6" id="KW-1133">Transmembrane helix</keyword>
<dbReference type="Proteomes" id="UP000193560">
    <property type="component" value="Unassembled WGS sequence"/>
</dbReference>
<dbReference type="PROSITE" id="PS50850">
    <property type="entry name" value="MFS"/>
    <property type="match status" value="1"/>
</dbReference>
<dbReference type="SUPFAM" id="SSF103473">
    <property type="entry name" value="MFS general substrate transporter"/>
    <property type="match status" value="1"/>
</dbReference>
<keyword evidence="2 6" id="KW-0812">Transmembrane</keyword>
<dbReference type="InterPro" id="IPR005829">
    <property type="entry name" value="Sugar_transporter_CS"/>
</dbReference>
<dbReference type="Gene3D" id="1.20.1250.20">
    <property type="entry name" value="MFS general substrate transporter like domains"/>
    <property type="match status" value="1"/>
</dbReference>
<dbReference type="EMBL" id="MCGE01000015">
    <property type="protein sequence ID" value="ORZ14114.1"/>
    <property type="molecule type" value="Genomic_DNA"/>
</dbReference>
<feature type="transmembrane region" description="Helical" evidence="6">
    <location>
        <begin position="58"/>
        <end position="84"/>
    </location>
</feature>
<feature type="transmembrane region" description="Helical" evidence="6">
    <location>
        <begin position="198"/>
        <end position="227"/>
    </location>
</feature>
<protein>
    <submittedName>
        <fullName evidence="8">Major facilitator superfamily domain-containing protein</fullName>
    </submittedName>
</protein>
<dbReference type="OrthoDB" id="2261376at2759"/>
<evidence type="ECO:0000256" key="5">
    <source>
        <dbReference type="SAM" id="MobiDB-lite"/>
    </source>
</evidence>
<dbReference type="PANTHER" id="PTHR23508">
    <property type="entry name" value="CARBOXYLIC ACID TRANSPORTER PROTEIN HOMOLOG"/>
    <property type="match status" value="1"/>
</dbReference>
<feature type="transmembrane region" description="Helical" evidence="6">
    <location>
        <begin position="157"/>
        <end position="177"/>
    </location>
</feature>
<feature type="transmembrane region" description="Helical" evidence="6">
    <location>
        <begin position="131"/>
        <end position="151"/>
    </location>
</feature>
<dbReference type="STRING" id="90262.A0A1X2ID89"/>
<feature type="compositionally biased region" description="Polar residues" evidence="5">
    <location>
        <begin position="1"/>
        <end position="17"/>
    </location>
</feature>
<feature type="region of interest" description="Disordered" evidence="5">
    <location>
        <begin position="1"/>
        <end position="27"/>
    </location>
</feature>
<feature type="transmembrane region" description="Helical" evidence="6">
    <location>
        <begin position="280"/>
        <end position="299"/>
    </location>
</feature>
<feature type="domain" description="Major facilitator superfamily (MFS) profile" evidence="7">
    <location>
        <begin position="63"/>
        <end position="470"/>
    </location>
</feature>
<dbReference type="Pfam" id="PF00083">
    <property type="entry name" value="Sugar_tr"/>
    <property type="match status" value="2"/>
</dbReference>
<proteinExistence type="predicted"/>
<feature type="transmembrane region" description="Helical" evidence="6">
    <location>
        <begin position="417"/>
        <end position="436"/>
    </location>
</feature>